<comment type="caution">
    <text evidence="1">The sequence shown here is derived from an EMBL/GenBank/DDBJ whole genome shotgun (WGS) entry which is preliminary data.</text>
</comment>
<evidence type="ECO:0000313" key="2">
    <source>
        <dbReference type="Proteomes" id="UP000676336"/>
    </source>
</evidence>
<name>A0A8S3B6K4_9BILA</name>
<proteinExistence type="predicted"/>
<dbReference type="AlphaFoldDB" id="A0A8S3B6K4"/>
<protein>
    <submittedName>
        <fullName evidence="1">Uncharacterized protein</fullName>
    </submittedName>
</protein>
<feature type="non-terminal residue" evidence="1">
    <location>
        <position position="52"/>
    </location>
</feature>
<dbReference type="EMBL" id="CAJOBI010148770">
    <property type="protein sequence ID" value="CAF4801816.1"/>
    <property type="molecule type" value="Genomic_DNA"/>
</dbReference>
<accession>A0A8S3B6K4</accession>
<evidence type="ECO:0000313" key="1">
    <source>
        <dbReference type="EMBL" id="CAF4801816.1"/>
    </source>
</evidence>
<sequence length="52" mass="5869">MGSGIEYMNPSEEGILPRAIIHIFQRCASYERHVESKGISIPKCIVSCQFIE</sequence>
<organism evidence="1 2">
    <name type="scientific">Rotaria magnacalcarata</name>
    <dbReference type="NCBI Taxonomy" id="392030"/>
    <lineage>
        <taxon>Eukaryota</taxon>
        <taxon>Metazoa</taxon>
        <taxon>Spiralia</taxon>
        <taxon>Gnathifera</taxon>
        <taxon>Rotifera</taxon>
        <taxon>Eurotatoria</taxon>
        <taxon>Bdelloidea</taxon>
        <taxon>Philodinida</taxon>
        <taxon>Philodinidae</taxon>
        <taxon>Rotaria</taxon>
    </lineage>
</organism>
<dbReference type="Proteomes" id="UP000676336">
    <property type="component" value="Unassembled WGS sequence"/>
</dbReference>
<reference evidence="1" key="1">
    <citation type="submission" date="2021-02" db="EMBL/GenBank/DDBJ databases">
        <authorList>
            <person name="Nowell W R."/>
        </authorList>
    </citation>
    <scope>NUCLEOTIDE SEQUENCE</scope>
</reference>
<gene>
    <name evidence="1" type="ORF">SMN809_LOCUS47214</name>
</gene>